<comment type="caution">
    <text evidence="1">The sequence shown here is derived from an EMBL/GenBank/DDBJ whole genome shotgun (WGS) entry which is preliminary data.</text>
</comment>
<reference evidence="1" key="1">
    <citation type="submission" date="2021-02" db="EMBL/GenBank/DDBJ databases">
        <authorList>
            <consortium name="DOE Joint Genome Institute"/>
            <person name="Ahrendt S."/>
            <person name="Looney B.P."/>
            <person name="Miyauchi S."/>
            <person name="Morin E."/>
            <person name="Drula E."/>
            <person name="Courty P.E."/>
            <person name="Chicoki N."/>
            <person name="Fauchery L."/>
            <person name="Kohler A."/>
            <person name="Kuo A."/>
            <person name="Labutti K."/>
            <person name="Pangilinan J."/>
            <person name="Lipzen A."/>
            <person name="Riley R."/>
            <person name="Andreopoulos W."/>
            <person name="He G."/>
            <person name="Johnson J."/>
            <person name="Barry K.W."/>
            <person name="Grigoriev I.V."/>
            <person name="Nagy L."/>
            <person name="Hibbett D."/>
            <person name="Henrissat B."/>
            <person name="Matheny P.B."/>
            <person name="Labbe J."/>
            <person name="Martin F."/>
        </authorList>
    </citation>
    <scope>NUCLEOTIDE SEQUENCE</scope>
    <source>
        <strain evidence="1">FP105234-sp</strain>
    </source>
</reference>
<organism evidence="1 2">
    <name type="scientific">Auriscalpium vulgare</name>
    <dbReference type="NCBI Taxonomy" id="40419"/>
    <lineage>
        <taxon>Eukaryota</taxon>
        <taxon>Fungi</taxon>
        <taxon>Dikarya</taxon>
        <taxon>Basidiomycota</taxon>
        <taxon>Agaricomycotina</taxon>
        <taxon>Agaricomycetes</taxon>
        <taxon>Russulales</taxon>
        <taxon>Auriscalpiaceae</taxon>
        <taxon>Auriscalpium</taxon>
    </lineage>
</organism>
<name>A0ACB8RMQ8_9AGAM</name>
<reference evidence="1" key="2">
    <citation type="journal article" date="2022" name="New Phytol.">
        <title>Evolutionary transition to the ectomycorrhizal habit in the genomes of a hyperdiverse lineage of mushroom-forming fungi.</title>
        <authorList>
            <person name="Looney B."/>
            <person name="Miyauchi S."/>
            <person name="Morin E."/>
            <person name="Drula E."/>
            <person name="Courty P.E."/>
            <person name="Kohler A."/>
            <person name="Kuo A."/>
            <person name="LaButti K."/>
            <person name="Pangilinan J."/>
            <person name="Lipzen A."/>
            <person name="Riley R."/>
            <person name="Andreopoulos W."/>
            <person name="He G."/>
            <person name="Johnson J."/>
            <person name="Nolan M."/>
            <person name="Tritt A."/>
            <person name="Barry K.W."/>
            <person name="Grigoriev I.V."/>
            <person name="Nagy L.G."/>
            <person name="Hibbett D."/>
            <person name="Henrissat B."/>
            <person name="Matheny P.B."/>
            <person name="Labbe J."/>
            <person name="Martin F.M."/>
        </authorList>
    </citation>
    <scope>NUCLEOTIDE SEQUENCE</scope>
    <source>
        <strain evidence="1">FP105234-sp</strain>
    </source>
</reference>
<evidence type="ECO:0000313" key="1">
    <source>
        <dbReference type="EMBL" id="KAI0045469.1"/>
    </source>
</evidence>
<proteinExistence type="predicted"/>
<gene>
    <name evidence="1" type="ORF">FA95DRAFT_1456676</name>
</gene>
<feature type="non-terminal residue" evidence="1">
    <location>
        <position position="1"/>
    </location>
</feature>
<dbReference type="Proteomes" id="UP000814033">
    <property type="component" value="Unassembled WGS sequence"/>
</dbReference>
<feature type="non-terminal residue" evidence="1">
    <location>
        <position position="165"/>
    </location>
</feature>
<sequence>FEADLCLLLIASNTAWWSVAHPYWKQWFAKYVPGSLLPGREQLSGRILDQQADRVVEGMKVEVKGRYGTGQCDGWKNVAKASLIGSMVNVEYTPHILNVFEITSEKKTAANLLVMVEKEIDYCLTALGILLIAYCTDFGGDAAAMRRLLVLKRPWIAVVACWAHQ</sequence>
<protein>
    <submittedName>
        <fullName evidence="1">Uncharacterized protein</fullName>
    </submittedName>
</protein>
<dbReference type="EMBL" id="MU275951">
    <property type="protein sequence ID" value="KAI0045469.1"/>
    <property type="molecule type" value="Genomic_DNA"/>
</dbReference>
<keyword evidence="2" id="KW-1185">Reference proteome</keyword>
<accession>A0ACB8RMQ8</accession>
<evidence type="ECO:0000313" key="2">
    <source>
        <dbReference type="Proteomes" id="UP000814033"/>
    </source>
</evidence>